<dbReference type="Proteomes" id="UP000475862">
    <property type="component" value="Unassembled WGS sequence"/>
</dbReference>
<sequence length="267" mass="30331">MPPLHRQTHRHTRGARARTPYRSPPPTTGARGKRNDPSAELCSTHSVTVAARRPLHVRFGRARHTHARHRRTRTFARDRHDLNFTIVVSIQYQITAETVYIGGGGGGDNDDDHPAPSNDNNIVKIVFCRPVAVGRTRHNRPVAAICDVTSQQTHVRPCARVSSASKQYSRTACICGVIVLFPLYLCGGKRKKKSSLVVTHRRYAAVAVQPRLPTSTRRSWRRRRRYRRPSLRRPQPQRSLSVRRCSNRTTTCRSPIAVFPRLLDVHK</sequence>
<protein>
    <submittedName>
        <fullName evidence="2">Uncharacterized protein</fullName>
    </submittedName>
</protein>
<comment type="caution">
    <text evidence="2">The sequence shown here is derived from an EMBL/GenBank/DDBJ whole genome shotgun (WGS) entry which is preliminary data.</text>
</comment>
<feature type="compositionally biased region" description="Low complexity" evidence="1">
    <location>
        <begin position="232"/>
        <end position="244"/>
    </location>
</feature>
<feature type="region of interest" description="Disordered" evidence="1">
    <location>
        <begin position="1"/>
        <end position="40"/>
    </location>
</feature>
<accession>A0A6G0U5P9</accession>
<keyword evidence="3" id="KW-1185">Reference proteome</keyword>
<evidence type="ECO:0000313" key="3">
    <source>
        <dbReference type="Proteomes" id="UP000475862"/>
    </source>
</evidence>
<gene>
    <name evidence="2" type="ORF">AGLY_001456</name>
</gene>
<feature type="compositionally biased region" description="Basic residues" evidence="1">
    <location>
        <begin position="1"/>
        <end position="16"/>
    </location>
</feature>
<reference evidence="2 3" key="1">
    <citation type="submission" date="2019-08" db="EMBL/GenBank/DDBJ databases">
        <title>The genome of the soybean aphid Biotype 1, its phylome, world population structure and adaptation to the North American continent.</title>
        <authorList>
            <person name="Giordano R."/>
            <person name="Donthu R.K."/>
            <person name="Hernandez A.G."/>
            <person name="Wright C.L."/>
            <person name="Zimin A.V."/>
        </authorList>
    </citation>
    <scope>NUCLEOTIDE SEQUENCE [LARGE SCALE GENOMIC DNA]</scope>
    <source>
        <tissue evidence="2">Whole aphids</tissue>
    </source>
</reference>
<organism evidence="2 3">
    <name type="scientific">Aphis glycines</name>
    <name type="common">Soybean aphid</name>
    <dbReference type="NCBI Taxonomy" id="307491"/>
    <lineage>
        <taxon>Eukaryota</taxon>
        <taxon>Metazoa</taxon>
        <taxon>Ecdysozoa</taxon>
        <taxon>Arthropoda</taxon>
        <taxon>Hexapoda</taxon>
        <taxon>Insecta</taxon>
        <taxon>Pterygota</taxon>
        <taxon>Neoptera</taxon>
        <taxon>Paraneoptera</taxon>
        <taxon>Hemiptera</taxon>
        <taxon>Sternorrhyncha</taxon>
        <taxon>Aphidomorpha</taxon>
        <taxon>Aphidoidea</taxon>
        <taxon>Aphididae</taxon>
        <taxon>Aphidini</taxon>
        <taxon>Aphis</taxon>
        <taxon>Aphis</taxon>
    </lineage>
</organism>
<dbReference type="AlphaFoldDB" id="A0A6G0U5P9"/>
<feature type="region of interest" description="Disordered" evidence="1">
    <location>
        <begin position="215"/>
        <end position="244"/>
    </location>
</feature>
<evidence type="ECO:0000256" key="1">
    <source>
        <dbReference type="SAM" id="MobiDB-lite"/>
    </source>
</evidence>
<proteinExistence type="predicted"/>
<feature type="compositionally biased region" description="Basic residues" evidence="1">
    <location>
        <begin position="218"/>
        <end position="231"/>
    </location>
</feature>
<evidence type="ECO:0000313" key="2">
    <source>
        <dbReference type="EMBL" id="KAE9544277.1"/>
    </source>
</evidence>
<dbReference type="EMBL" id="VYZN01000002">
    <property type="protein sequence ID" value="KAE9544277.1"/>
    <property type="molecule type" value="Genomic_DNA"/>
</dbReference>
<name>A0A6G0U5P9_APHGL</name>